<evidence type="ECO:0000313" key="7">
    <source>
        <dbReference type="EMBL" id="KIC60190.1"/>
    </source>
</evidence>
<dbReference type="InterPro" id="IPR003495">
    <property type="entry name" value="CobW/HypB/UreG_nucleotide-bd"/>
</dbReference>
<protein>
    <submittedName>
        <fullName evidence="7">Cobalamin biosynthesis protein CobW</fullName>
    </submittedName>
</protein>
<dbReference type="InterPro" id="IPR051316">
    <property type="entry name" value="Zinc-reg_GTPase_activator"/>
</dbReference>
<dbReference type="RefSeq" id="WP_036315438.1">
    <property type="nucleotide sequence ID" value="NZ_JWSZ01000001.1"/>
</dbReference>
<dbReference type="Gene3D" id="3.30.1220.10">
    <property type="entry name" value="CobW-like, C-terminal domain"/>
    <property type="match status" value="1"/>
</dbReference>
<dbReference type="SUPFAM" id="SSF90002">
    <property type="entry name" value="Hypothetical protein YjiA, C-terminal domain"/>
    <property type="match status" value="1"/>
</dbReference>
<proteinExistence type="inferred from homology"/>
<dbReference type="AlphaFoldDB" id="A0A0B4D7K6"/>
<dbReference type="Gene3D" id="3.40.50.300">
    <property type="entry name" value="P-loop containing nucleotide triphosphate hydrolases"/>
    <property type="match status" value="1"/>
</dbReference>
<reference evidence="7 8" key="1">
    <citation type="submission" date="2014-12" db="EMBL/GenBank/DDBJ databases">
        <title>Genome sequencing of Microbacterium hominis TPW29.</title>
        <authorList>
            <person name="Tan P.W."/>
            <person name="Chan K.-G."/>
        </authorList>
    </citation>
    <scope>NUCLEOTIDE SEQUENCE [LARGE SCALE GENOMIC DNA]</scope>
    <source>
        <strain evidence="7 8">TPW29</strain>
    </source>
</reference>
<dbReference type="InterPro" id="IPR036627">
    <property type="entry name" value="CobW-likC_sf"/>
</dbReference>
<dbReference type="GO" id="GO:0016787">
    <property type="term" value="F:hydrolase activity"/>
    <property type="evidence" value="ECO:0007669"/>
    <property type="project" value="UniProtKB-KW"/>
</dbReference>
<dbReference type="Pfam" id="PF02492">
    <property type="entry name" value="cobW"/>
    <property type="match status" value="1"/>
</dbReference>
<comment type="similarity">
    <text evidence="4">Belongs to the SIMIBI class G3E GTPase family. ZNG1 subfamily.</text>
</comment>
<comment type="catalytic activity">
    <reaction evidence="5">
        <text>GTP + H2O = GDP + phosphate + H(+)</text>
        <dbReference type="Rhea" id="RHEA:19669"/>
        <dbReference type="ChEBI" id="CHEBI:15377"/>
        <dbReference type="ChEBI" id="CHEBI:15378"/>
        <dbReference type="ChEBI" id="CHEBI:37565"/>
        <dbReference type="ChEBI" id="CHEBI:43474"/>
        <dbReference type="ChEBI" id="CHEBI:58189"/>
    </reaction>
    <physiologicalReaction direction="left-to-right" evidence="5">
        <dbReference type="Rhea" id="RHEA:19670"/>
    </physiologicalReaction>
</comment>
<evidence type="ECO:0000256" key="5">
    <source>
        <dbReference type="ARBA" id="ARBA00049117"/>
    </source>
</evidence>
<dbReference type="InterPro" id="IPR011629">
    <property type="entry name" value="CobW-like_C"/>
</dbReference>
<dbReference type="SMART" id="SM00833">
    <property type="entry name" value="CobW_C"/>
    <property type="match status" value="1"/>
</dbReference>
<evidence type="ECO:0000259" key="6">
    <source>
        <dbReference type="SMART" id="SM00833"/>
    </source>
</evidence>
<feature type="domain" description="CobW C-terminal" evidence="6">
    <location>
        <begin position="243"/>
        <end position="331"/>
    </location>
</feature>
<keyword evidence="1" id="KW-0547">Nucleotide-binding</keyword>
<dbReference type="Proteomes" id="UP000031202">
    <property type="component" value="Unassembled WGS sequence"/>
</dbReference>
<dbReference type="PANTHER" id="PTHR13748:SF62">
    <property type="entry name" value="COBW DOMAIN-CONTAINING PROTEIN"/>
    <property type="match status" value="1"/>
</dbReference>
<keyword evidence="2" id="KW-0378">Hydrolase</keyword>
<evidence type="ECO:0000256" key="3">
    <source>
        <dbReference type="ARBA" id="ARBA00023186"/>
    </source>
</evidence>
<dbReference type="EMBL" id="JWSZ01000001">
    <property type="protein sequence ID" value="KIC60190.1"/>
    <property type="molecule type" value="Genomic_DNA"/>
</dbReference>
<keyword evidence="3" id="KW-0143">Chaperone</keyword>
<dbReference type="GO" id="GO:0005737">
    <property type="term" value="C:cytoplasm"/>
    <property type="evidence" value="ECO:0007669"/>
    <property type="project" value="TreeGrafter"/>
</dbReference>
<evidence type="ECO:0000313" key="8">
    <source>
        <dbReference type="Proteomes" id="UP000031202"/>
    </source>
</evidence>
<evidence type="ECO:0000256" key="4">
    <source>
        <dbReference type="ARBA" id="ARBA00034320"/>
    </source>
</evidence>
<accession>A0A0B4D7K6</accession>
<dbReference type="SUPFAM" id="SSF52540">
    <property type="entry name" value="P-loop containing nucleoside triphosphate hydrolases"/>
    <property type="match status" value="1"/>
</dbReference>
<dbReference type="PANTHER" id="PTHR13748">
    <property type="entry name" value="COBW-RELATED"/>
    <property type="match status" value="1"/>
</dbReference>
<gene>
    <name evidence="7" type="ORF">RM52_01990</name>
</gene>
<comment type="caution">
    <text evidence="7">The sequence shown here is derived from an EMBL/GenBank/DDBJ whole genome shotgun (WGS) entry which is preliminary data.</text>
</comment>
<dbReference type="Pfam" id="PF07683">
    <property type="entry name" value="CobW_C"/>
    <property type="match status" value="1"/>
</dbReference>
<organism evidence="7 8">
    <name type="scientific">Microbacterium hominis</name>
    <dbReference type="NCBI Taxonomy" id="162426"/>
    <lineage>
        <taxon>Bacteria</taxon>
        <taxon>Bacillati</taxon>
        <taxon>Actinomycetota</taxon>
        <taxon>Actinomycetes</taxon>
        <taxon>Micrococcales</taxon>
        <taxon>Microbacteriaceae</taxon>
        <taxon>Microbacterium</taxon>
    </lineage>
</organism>
<sequence>MPHANTAAGVVGTAASRVPVVAVTGHLGAGKTSLVNHLLRTPGARLGVVVNDFGVLNVDAALVTGQVDEAAAISGGCVCCLPDAGGLDDALARLAAPRLRLDAILVEASGVAEPAALARLIRFSGVARVRAGGVVDVIDAVHHFATIDAGDDAPARYATASLVVIGKTDLLPASERGSTIARISTRVRSRNPDAHLVTARAGAIDPVLVFDVADHDDPIDELPLARIAREAHHGPGHDTHEHARSVSIPLVAPVPPSALVDLLEHPPRGAYRLKGRVRVRGTGGDRGYLVELVGRSIHVSALPSPPATGELVAIGVDLDTAGADAALRALATAPTERADAAGLRRLRRYRRLSE</sequence>
<name>A0A0B4D7K6_9MICO</name>
<evidence type="ECO:0000256" key="1">
    <source>
        <dbReference type="ARBA" id="ARBA00022741"/>
    </source>
</evidence>
<evidence type="ECO:0000256" key="2">
    <source>
        <dbReference type="ARBA" id="ARBA00022801"/>
    </source>
</evidence>
<dbReference type="InterPro" id="IPR027417">
    <property type="entry name" value="P-loop_NTPase"/>
</dbReference>
<dbReference type="GO" id="GO:0000166">
    <property type="term" value="F:nucleotide binding"/>
    <property type="evidence" value="ECO:0007669"/>
    <property type="project" value="UniProtKB-KW"/>
</dbReference>